<sequence>MKPQIKKTWMIASALTIGMAVLTPLQAGAASAEKTIEASVQKEQQQQIKGTIKNIFNSGMYLKGQDSKNYFISFSNFSTEQIEKMSLVEGQEISVEGNVVEDYIDFNTFEAYKKDLPKEVTKEDLIRLEKMFNEMKKLEKEINEDNDYSVEEIEKKFEEMDKIYAEMFKIEKPYVLANWLPKPFDEYIEDYGFNESNIVIKENDKKQLKAIYEEWIKLEKSGDEEKANDKYEEFYKILEPYVDELNALETLEKFMDSYKKAMEFLDIPAETLVKLKALQGDLQKALKDKNDELYDKLHEEFYGILNQFEKPQTFEEYMADFEYKVSEADSKKLKQLYEEYQALDKKGEQEKGEEIWEAFYNILAPYRTANKEILISGSKITINGQDYLPQH</sequence>
<dbReference type="Proteomes" id="UP000013911">
    <property type="component" value="Unassembled WGS sequence"/>
</dbReference>
<evidence type="ECO:0000256" key="2">
    <source>
        <dbReference type="SAM" id="SignalP"/>
    </source>
</evidence>
<organism evidence="3 4">
    <name type="scientific">Lysinibacillus sphaericus OT4b.31</name>
    <dbReference type="NCBI Taxonomy" id="1285586"/>
    <lineage>
        <taxon>Bacteria</taxon>
        <taxon>Bacillati</taxon>
        <taxon>Bacillota</taxon>
        <taxon>Bacilli</taxon>
        <taxon>Bacillales</taxon>
        <taxon>Bacillaceae</taxon>
        <taxon>Lysinibacillus</taxon>
    </lineage>
</organism>
<proteinExistence type="predicted"/>
<dbReference type="OrthoDB" id="2728675at2"/>
<feature type="chain" id="PRO_5004461481" evidence="2">
    <location>
        <begin position="30"/>
        <end position="391"/>
    </location>
</feature>
<evidence type="ECO:0000313" key="3">
    <source>
        <dbReference type="EMBL" id="EON70153.1"/>
    </source>
</evidence>
<name>R7Z7S7_LYSSH</name>
<evidence type="ECO:0000256" key="1">
    <source>
        <dbReference type="SAM" id="Coils"/>
    </source>
</evidence>
<keyword evidence="2" id="KW-0732">Signal</keyword>
<dbReference type="AlphaFoldDB" id="R7Z7S7"/>
<evidence type="ECO:0000313" key="4">
    <source>
        <dbReference type="Proteomes" id="UP000013911"/>
    </source>
</evidence>
<dbReference type="EMBL" id="AQPX01000064">
    <property type="protein sequence ID" value="EON70153.1"/>
    <property type="molecule type" value="Genomic_DNA"/>
</dbReference>
<dbReference type="PATRIC" id="fig|1285586.5.peg.4767"/>
<feature type="signal peptide" evidence="2">
    <location>
        <begin position="1"/>
        <end position="29"/>
    </location>
</feature>
<keyword evidence="1" id="KW-0175">Coiled coil</keyword>
<feature type="coiled-coil region" evidence="1">
    <location>
        <begin position="121"/>
        <end position="148"/>
    </location>
</feature>
<reference evidence="3 4" key="1">
    <citation type="submission" date="2013-04" db="EMBL/GenBank/DDBJ databases">
        <title>Draft genome of the heavy metal tolerant bacterium Lysinibacillus sphaericus strain OT4b.31.</title>
        <authorList>
            <person name="Pena-Montenegro T.D."/>
            <person name="Dussan J."/>
        </authorList>
    </citation>
    <scope>NUCLEOTIDE SEQUENCE [LARGE SCALE GENOMIC DNA]</scope>
    <source>
        <strain evidence="3 4">OT4b.31</strain>
    </source>
</reference>
<comment type="caution">
    <text evidence="3">The sequence shown here is derived from an EMBL/GenBank/DDBJ whole genome shotgun (WGS) entry which is preliminary data.</text>
</comment>
<accession>R7Z7S7</accession>
<protein>
    <submittedName>
        <fullName evidence="3">Uncharacterized protein</fullName>
    </submittedName>
</protein>
<gene>
    <name evidence="3" type="ORF">H131_22877</name>
</gene>
<dbReference type="HOGENOM" id="CLU_719237_0_0_9"/>
<dbReference type="RefSeq" id="WP_010861463.1">
    <property type="nucleotide sequence ID" value="NZ_KB933439.1"/>
</dbReference>
<dbReference type="eggNOG" id="ENOG502ZSPS">
    <property type="taxonomic scope" value="Bacteria"/>
</dbReference>